<gene>
    <name evidence="2" type="ORF">NDU88_000841</name>
</gene>
<name>A0AAV7M3K8_PLEWA</name>
<dbReference type="AlphaFoldDB" id="A0AAV7M3K8"/>
<feature type="region of interest" description="Disordered" evidence="1">
    <location>
        <begin position="396"/>
        <end position="465"/>
    </location>
</feature>
<dbReference type="EMBL" id="JANPWB010000014">
    <property type="protein sequence ID" value="KAJ1095683.1"/>
    <property type="molecule type" value="Genomic_DNA"/>
</dbReference>
<evidence type="ECO:0000313" key="3">
    <source>
        <dbReference type="Proteomes" id="UP001066276"/>
    </source>
</evidence>
<proteinExistence type="predicted"/>
<organism evidence="2 3">
    <name type="scientific">Pleurodeles waltl</name>
    <name type="common">Iberian ribbed newt</name>
    <dbReference type="NCBI Taxonomy" id="8319"/>
    <lineage>
        <taxon>Eukaryota</taxon>
        <taxon>Metazoa</taxon>
        <taxon>Chordata</taxon>
        <taxon>Craniata</taxon>
        <taxon>Vertebrata</taxon>
        <taxon>Euteleostomi</taxon>
        <taxon>Amphibia</taxon>
        <taxon>Batrachia</taxon>
        <taxon>Caudata</taxon>
        <taxon>Salamandroidea</taxon>
        <taxon>Salamandridae</taxon>
        <taxon>Pleurodelinae</taxon>
        <taxon>Pleurodeles</taxon>
    </lineage>
</organism>
<dbReference type="Proteomes" id="UP001066276">
    <property type="component" value="Chromosome 10"/>
</dbReference>
<evidence type="ECO:0000313" key="2">
    <source>
        <dbReference type="EMBL" id="KAJ1095683.1"/>
    </source>
</evidence>
<protein>
    <submittedName>
        <fullName evidence="2">Uncharacterized protein</fullName>
    </submittedName>
</protein>
<accession>A0AAV7M3K8</accession>
<keyword evidence="3" id="KW-1185">Reference proteome</keyword>
<comment type="caution">
    <text evidence="2">The sequence shown here is derived from an EMBL/GenBank/DDBJ whole genome shotgun (WGS) entry which is preliminary data.</text>
</comment>
<sequence>MGPLVGGHLTPTVPLVRAMGPLVGGHLTPTVPLLRAMGPLVSGPVAPTVPLVEQWVHLSVDTSPLPYPWSSHGSLASGLAPTVPLVEQWARPVTPSCTVPAVPTTVTRAVPATHSGRAQVILSAISDVLPAAQSRRAQVYLSAVSCSLPTAHSRRTQVFLGGVTRLFLQSTLAELRSIMGLSCGVFLQHTLVELRASMELSLKHFLRQRITELRASMELSPGLRSTSQLSLMLALRHTLTDDRDKSTEGAGGCVSRRDGGGWRCGSEVTAGQGTEASVDMLFYWSSQDLRFSVGVNISLQDPCASVDMLFYWSFQDLRFSVGVNISLQDPCASVDMLFYWSSQDLRFSVGRVSASHALCRHCQPRRRRYFRPCHVTGGTRRHVTRTSLLRAASLETDPCPSRPVRRGRCSGGSRGHQLSPGRRALPPSERGDRRLGRARRRHGASGQVRPGQRPGSTQGEGTCSERGLRVAVRAYTLTGSETLYKEEARGACIS</sequence>
<reference evidence="2" key="1">
    <citation type="journal article" date="2022" name="bioRxiv">
        <title>Sequencing and chromosome-scale assembly of the giantPleurodeles waltlgenome.</title>
        <authorList>
            <person name="Brown T."/>
            <person name="Elewa A."/>
            <person name="Iarovenko S."/>
            <person name="Subramanian E."/>
            <person name="Araus A.J."/>
            <person name="Petzold A."/>
            <person name="Susuki M."/>
            <person name="Suzuki K.-i.T."/>
            <person name="Hayashi T."/>
            <person name="Toyoda A."/>
            <person name="Oliveira C."/>
            <person name="Osipova E."/>
            <person name="Leigh N.D."/>
            <person name="Simon A."/>
            <person name="Yun M.H."/>
        </authorList>
    </citation>
    <scope>NUCLEOTIDE SEQUENCE</scope>
    <source>
        <strain evidence="2">20211129_DDA</strain>
        <tissue evidence="2">Liver</tissue>
    </source>
</reference>
<evidence type="ECO:0000256" key="1">
    <source>
        <dbReference type="SAM" id="MobiDB-lite"/>
    </source>
</evidence>